<accession>A0A814CBP6</accession>
<dbReference type="EMBL" id="CAJNOQ010002086">
    <property type="protein sequence ID" value="CAF0937897.1"/>
    <property type="molecule type" value="Genomic_DNA"/>
</dbReference>
<evidence type="ECO:0000313" key="3">
    <source>
        <dbReference type="EMBL" id="CAF3714779.1"/>
    </source>
</evidence>
<evidence type="ECO:0000313" key="2">
    <source>
        <dbReference type="EMBL" id="CAF0937897.1"/>
    </source>
</evidence>
<dbReference type="PANTHER" id="PTHR10656:SF42">
    <property type="entry name" value="CYCLIC GMP-AMP SYNTHASE-LIKE PROTEIN-RELATED"/>
    <property type="match status" value="1"/>
</dbReference>
<dbReference type="PANTHER" id="PTHR10656">
    <property type="entry name" value="CELL FATE DETERMINING PROTEIN MAB21-RELATED"/>
    <property type="match status" value="1"/>
</dbReference>
<reference evidence="2" key="1">
    <citation type="submission" date="2021-02" db="EMBL/GenBank/DDBJ databases">
        <authorList>
            <person name="Nowell W R."/>
        </authorList>
    </citation>
    <scope>NUCLEOTIDE SEQUENCE</scope>
</reference>
<comment type="similarity">
    <text evidence="1">Belongs to the mab-21 family.</text>
</comment>
<protein>
    <submittedName>
        <fullName evidence="2">Uncharacterized protein</fullName>
    </submittedName>
</protein>
<evidence type="ECO:0000313" key="4">
    <source>
        <dbReference type="Proteomes" id="UP000663829"/>
    </source>
</evidence>
<dbReference type="Proteomes" id="UP000681722">
    <property type="component" value="Unassembled WGS sequence"/>
</dbReference>
<organism evidence="2 4">
    <name type="scientific">Didymodactylos carnosus</name>
    <dbReference type="NCBI Taxonomy" id="1234261"/>
    <lineage>
        <taxon>Eukaryota</taxon>
        <taxon>Metazoa</taxon>
        <taxon>Spiralia</taxon>
        <taxon>Gnathifera</taxon>
        <taxon>Rotifera</taxon>
        <taxon>Eurotatoria</taxon>
        <taxon>Bdelloidea</taxon>
        <taxon>Philodinida</taxon>
        <taxon>Philodinidae</taxon>
        <taxon>Didymodactylos</taxon>
    </lineage>
</organism>
<dbReference type="Gene3D" id="1.10.1410.40">
    <property type="match status" value="1"/>
</dbReference>
<dbReference type="EMBL" id="CAJOBC010002086">
    <property type="protein sequence ID" value="CAF3714779.1"/>
    <property type="molecule type" value="Genomic_DNA"/>
</dbReference>
<evidence type="ECO:0000256" key="1">
    <source>
        <dbReference type="ARBA" id="ARBA00008307"/>
    </source>
</evidence>
<dbReference type="Proteomes" id="UP000663829">
    <property type="component" value="Unassembled WGS sequence"/>
</dbReference>
<dbReference type="AlphaFoldDB" id="A0A814CBP6"/>
<dbReference type="OrthoDB" id="428346at2759"/>
<comment type="caution">
    <text evidence="2">The sequence shown here is derived from an EMBL/GenBank/DDBJ whole genome shotgun (WGS) entry which is preliminary data.</text>
</comment>
<dbReference type="Gene3D" id="3.40.50.11340">
    <property type="match status" value="1"/>
</dbReference>
<sequence length="941" mass="110484">MDNTLCLRNPRLIECGSASEGGCHARSQFYAVDGKTERDALYVFAELNNKNLLKECISHPVYVKVLYDGSNKELPYGKVKTANIKYINGFKCKQLIANIYYPSYAKKQHSELDYVETENVELVEPVYLSKANIYYITSNQINDVGDLLNKYEHVYLTLFKSMTLERRKSFHKLFQERDMQDDVLEFRYNMLNNSSKGMYNLSSIMLGPIFGISMPNNLLQKLNVLFKFYLKYKSLVSVTVRSGNKYIVYEKDIVPAIELKFWPKIMNWFTSRMKTNDRWSNVFCEKIQNQISVYLVSKWSGKGSLIDAQYEFRYSFSMIELILAQERTFYENQFNFMVKLLYYKYLRPIETSFGLYIPSYFIKTTVAWILELANLTDIWKNMKNRNNINNCALLTSSLLNLWRDTAMNMFKTRYCKHYFIENVNILQDYDEDLLDLAYGVLLSLTVDKETESPKAIIATKSHFYLFEACLNISDQYNARTKSSRTTVKIESNMSAAEEFRQLVQEHFDDSPTLIKYNVEHMNIVLETFHIIESRYPNFIMKWYSTADTEQQQDTLLPINNGFKYNPCEFCCLLLNIIEKAVNIIIPKLLDFGDKSIADVDAWKNFTFTSSIPDHLIQFIQEYLNSVNEREQWIIVTCEAGLGNRLQTTISGFLMAVLTNRCFIIDWHPTSLRGCSFNELFDSLPSTTNNLFYLYSKSYILSNIYYLAFHGPFDELFRSNLTTYFSRYQFLFLQTDEYFLSVLIKNSFYSEIIFKNVNEDYLFQTLMKYLFVPKNKDLLLNETTKFDIGIHMRKDGIKQMKKEDEKLFLGKHPIIVGNSEHCYQQTHSRPCYYELTHLQQLSCFYRSNMLDTENEKCCQSGFCSGDCLHHHSTIGYQLYFLIVWPWHALIKRISKVHDDKCDRCGSSESNCSMSDVKVFKYAMYIWARCITLINARIMEGNP</sequence>
<name>A0A814CBP6_9BILA</name>
<keyword evidence="4" id="KW-1185">Reference proteome</keyword>
<proteinExistence type="inferred from homology"/>
<gene>
    <name evidence="2" type="ORF">GPM918_LOCUS10544</name>
    <name evidence="3" type="ORF">SRO942_LOCUS10545</name>
</gene>